<dbReference type="EMBL" id="JACCBU010000001">
    <property type="protein sequence ID" value="NYE70948.1"/>
    <property type="molecule type" value="Genomic_DNA"/>
</dbReference>
<dbReference type="InterPro" id="IPR041698">
    <property type="entry name" value="Methyltransf_25"/>
</dbReference>
<gene>
    <name evidence="2" type="ORF">BKA15_002277</name>
</gene>
<dbReference type="InterPro" id="IPR029063">
    <property type="entry name" value="SAM-dependent_MTases_sf"/>
</dbReference>
<evidence type="ECO:0000313" key="3">
    <source>
        <dbReference type="Proteomes" id="UP000569914"/>
    </source>
</evidence>
<dbReference type="Pfam" id="PF13649">
    <property type="entry name" value="Methyltransf_25"/>
    <property type="match status" value="1"/>
</dbReference>
<reference evidence="2 3" key="1">
    <citation type="submission" date="2020-07" db="EMBL/GenBank/DDBJ databases">
        <title>Sequencing the genomes of 1000 actinobacteria strains.</title>
        <authorList>
            <person name="Klenk H.-P."/>
        </authorList>
    </citation>
    <scope>NUCLEOTIDE SEQUENCE [LARGE SCALE GENOMIC DNA]</scope>
    <source>
        <strain evidence="2 3">DSM 22083</strain>
    </source>
</reference>
<dbReference type="GO" id="GO:0008168">
    <property type="term" value="F:methyltransferase activity"/>
    <property type="evidence" value="ECO:0007669"/>
    <property type="project" value="UniProtKB-KW"/>
</dbReference>
<dbReference type="AlphaFoldDB" id="A0A7Y9LBK6"/>
<feature type="domain" description="Methyltransferase" evidence="1">
    <location>
        <begin position="53"/>
        <end position="146"/>
    </location>
</feature>
<comment type="caution">
    <text evidence="2">The sequence shown here is derived from an EMBL/GenBank/DDBJ whole genome shotgun (WGS) entry which is preliminary data.</text>
</comment>
<keyword evidence="2" id="KW-0489">Methyltransferase</keyword>
<dbReference type="SUPFAM" id="SSF53335">
    <property type="entry name" value="S-adenosyl-L-methionine-dependent methyltransferases"/>
    <property type="match status" value="1"/>
</dbReference>
<evidence type="ECO:0000259" key="1">
    <source>
        <dbReference type="Pfam" id="PF13649"/>
    </source>
</evidence>
<dbReference type="GO" id="GO:0032259">
    <property type="term" value="P:methylation"/>
    <property type="evidence" value="ECO:0007669"/>
    <property type="project" value="UniProtKB-KW"/>
</dbReference>
<keyword evidence="3" id="KW-1185">Reference proteome</keyword>
<dbReference type="Proteomes" id="UP000569914">
    <property type="component" value="Unassembled WGS sequence"/>
</dbReference>
<accession>A0A7Y9LBK6</accession>
<dbReference type="RefSeq" id="WP_179750777.1">
    <property type="nucleotide sequence ID" value="NZ_JACCBU010000001.1"/>
</dbReference>
<proteinExistence type="predicted"/>
<keyword evidence="2" id="KW-0808">Transferase</keyword>
<evidence type="ECO:0000313" key="2">
    <source>
        <dbReference type="EMBL" id="NYE70948.1"/>
    </source>
</evidence>
<sequence>MEIAEITSRNRAYWEAIAPGRTGEPVDFFRAGGCALDDRELAAIGDVTGQRTLHLACSVGDEDLSLARLGAADVVGVDISPTHLATGRAKAAELGLRVDLREGDLTALDPALTGFDLILISGGGLCWVPDLDAWAGSVAARLVPGGRLVISEHHPLWEVLSVRGAGQLEVTGDYLDPYRAGYPDPRKAPQVTWGRTEPLPDHASFVWSLGRVVSALLGAGLAIRSLDEYAQPELYDGLGPAATALPAAYLLVAERP</sequence>
<protein>
    <submittedName>
        <fullName evidence="2">SAM-dependent methyltransferase</fullName>
    </submittedName>
</protein>
<dbReference type="CDD" id="cd02440">
    <property type="entry name" value="AdoMet_MTases"/>
    <property type="match status" value="1"/>
</dbReference>
<organism evidence="2 3">
    <name type="scientific">Microlunatus parietis</name>
    <dbReference type="NCBI Taxonomy" id="682979"/>
    <lineage>
        <taxon>Bacteria</taxon>
        <taxon>Bacillati</taxon>
        <taxon>Actinomycetota</taxon>
        <taxon>Actinomycetes</taxon>
        <taxon>Propionibacteriales</taxon>
        <taxon>Propionibacteriaceae</taxon>
        <taxon>Microlunatus</taxon>
    </lineage>
</organism>
<name>A0A7Y9LBK6_9ACTN</name>
<dbReference type="Gene3D" id="3.40.50.150">
    <property type="entry name" value="Vaccinia Virus protein VP39"/>
    <property type="match status" value="1"/>
</dbReference>